<dbReference type="KEGG" id="buz:AYM40_08495"/>
<dbReference type="Gene3D" id="3.30.70.100">
    <property type="match status" value="2"/>
</dbReference>
<reference evidence="2 3" key="1">
    <citation type="journal article" date="2016" name="Gene">
        <title>PacBio SMRT assembly of a complex multi-replicon genome reveals chlorocatechol degradative operon in a region of genome plasticity.</title>
        <authorList>
            <person name="Ricker N."/>
            <person name="Shen S.Y."/>
            <person name="Goordial J."/>
            <person name="Jin S."/>
            <person name="Fulthorpe R.R."/>
        </authorList>
    </citation>
    <scope>NUCLEOTIDE SEQUENCE [LARGE SCALE GENOMIC DNA]</scope>
    <source>
        <strain evidence="2 3">OLGA172</strain>
    </source>
</reference>
<dbReference type="InterPro" id="IPR011008">
    <property type="entry name" value="Dimeric_a/b-barrel"/>
</dbReference>
<keyword evidence="3" id="KW-1185">Reference proteome</keyword>
<accession>A0A167VX68</accession>
<evidence type="ECO:0000313" key="2">
    <source>
        <dbReference type="EMBL" id="ANB72393.1"/>
    </source>
</evidence>
<dbReference type="EMBL" id="CP014578">
    <property type="protein sequence ID" value="ANB72393.1"/>
    <property type="molecule type" value="Genomic_DNA"/>
</dbReference>
<organism evidence="2 3">
    <name type="scientific">Paraburkholderia phytofirmans OLGA172</name>
    <dbReference type="NCBI Taxonomy" id="1417228"/>
    <lineage>
        <taxon>Bacteria</taxon>
        <taxon>Pseudomonadati</taxon>
        <taxon>Pseudomonadota</taxon>
        <taxon>Betaproteobacteria</taxon>
        <taxon>Burkholderiales</taxon>
        <taxon>Burkholderiaceae</taxon>
        <taxon>Paraburkholderia</taxon>
    </lineage>
</organism>
<dbReference type="Pfam" id="PF07110">
    <property type="entry name" value="EthD"/>
    <property type="match status" value="2"/>
</dbReference>
<proteinExistence type="predicted"/>
<gene>
    <name evidence="2" type="ORF">AYM40_08495</name>
</gene>
<dbReference type="GO" id="GO:0016491">
    <property type="term" value="F:oxidoreductase activity"/>
    <property type="evidence" value="ECO:0007669"/>
    <property type="project" value="InterPro"/>
</dbReference>
<dbReference type="RefSeq" id="WP_063495829.1">
    <property type="nucleotide sequence ID" value="NZ_CP014578.1"/>
</dbReference>
<dbReference type="NCBIfam" id="TIGR02118">
    <property type="entry name" value="EthD family reductase"/>
    <property type="match status" value="1"/>
</dbReference>
<evidence type="ECO:0000313" key="3">
    <source>
        <dbReference type="Proteomes" id="UP000076852"/>
    </source>
</evidence>
<dbReference type="Proteomes" id="UP000076852">
    <property type="component" value="Chromosome 1"/>
</dbReference>
<dbReference type="STRING" id="1804984.AYM40_08495"/>
<dbReference type="OrthoDB" id="8611253at2"/>
<evidence type="ECO:0000259" key="1">
    <source>
        <dbReference type="Pfam" id="PF07110"/>
    </source>
</evidence>
<feature type="domain" description="EthD" evidence="1">
    <location>
        <begin position="127"/>
        <end position="188"/>
    </location>
</feature>
<name>A0A167VX68_9BURK</name>
<feature type="domain" description="EthD" evidence="1">
    <location>
        <begin position="11"/>
        <end position="94"/>
    </location>
</feature>
<dbReference type="AlphaFoldDB" id="A0A167VX68"/>
<protein>
    <recommendedName>
        <fullName evidence="1">EthD domain-containing protein</fullName>
    </recommendedName>
</protein>
<dbReference type="SUPFAM" id="SSF54909">
    <property type="entry name" value="Dimeric alpha+beta barrel"/>
    <property type="match status" value="2"/>
</dbReference>
<sequence length="220" mass="25078">MLKVCTLFKRKAGLSVSEYQSYWGAEHPNFVKRLPGILGYTQNPPLAETFETDTPIYDGIVELLFPDSAALKHLSTTKEYEELNRDEEQFVDRSTIRIVLTDESVLKDSAAARDKLIKRVTFFKRSPALSPEEFQQLWRENYGSAVAALPAVQRYVQSTPRLAGYRDGREPEWDGIDMCWFSSLQQARQDGALASLDGLIDRDVPNRLYTRESVVIKPRA</sequence>
<dbReference type="InterPro" id="IPR009799">
    <property type="entry name" value="EthD_dom"/>
</dbReference>